<dbReference type="STRING" id="4955.A0A1G4M6P3"/>
<feature type="compositionally biased region" description="Basic and acidic residues" evidence="2">
    <location>
        <begin position="684"/>
        <end position="700"/>
    </location>
</feature>
<evidence type="ECO:0000256" key="1">
    <source>
        <dbReference type="SAM" id="Coils"/>
    </source>
</evidence>
<dbReference type="OMA" id="TQRICSN"/>
<keyword evidence="1" id="KW-0175">Coiled coil</keyword>
<feature type="coiled-coil region" evidence="1">
    <location>
        <begin position="141"/>
        <end position="309"/>
    </location>
</feature>
<reference evidence="3 4" key="1">
    <citation type="submission" date="2016-03" db="EMBL/GenBank/DDBJ databases">
        <authorList>
            <person name="Devillers H."/>
        </authorList>
    </citation>
    <scope>NUCLEOTIDE SEQUENCE [LARGE SCALE GENOMIC DNA]</scope>
    <source>
        <strain evidence="3">CBS 6772</strain>
    </source>
</reference>
<accession>A0A1G4M6P3</accession>
<evidence type="ECO:0000313" key="3">
    <source>
        <dbReference type="EMBL" id="SCV99481.1"/>
    </source>
</evidence>
<keyword evidence="4" id="KW-1185">Reference proteome</keyword>
<name>A0A1G4M6P3_LACFM</name>
<sequence>MSNIFRDSTIGFKPRANIFSKLRGKDATHDSDNLSVSESSDIRTSLCAKLDVTPNSFSQKVDTRGLVESTPETKHSNSRNLKLGYEEEELEITEVRCVDKNAKEISESLRTIKPKIACQEAGETSTNDVLLEAFTNTQRICSNLKQELQRQKVENHDQKQQITNYKTEVSKINERLIQYQQFLTSIEEKSKYLQQQKTNDEAAMKELKSSYEKLLNKVKGYSVDCQNLKQNLENWKTNCKNSEYELSKNAKELEYLKKELNICSGHLSEEKIRNSDLLQELKESREQSKEVLEQVIRNIERDIKKELKSVSILVSAEKTSNGRISKEIANISKTTFQISSILNKNHISQVSEETAHFQEHLENLINDVRTRFDDAIQKINPKIPDTDTIHKTLSAISKALDDSHILDINAKLAEPVIILKPLIGEVLNSLTVISKNIKASEDRAKKASKHELTVSSLQEQIQSHILRNDELKAILEKKDEQIASLSKIVSEKGCIIDDVNEKVLELNEKLVCKTDALDKLSSELSMAHTSFEGKFAAQKEILRITTEDRDGLRVKIAKIQENKEVSDREIDTAKLRAQNVNEQLQKLNVEVVQSKARELELDEDNRNLRNLVDQLNLDARESADLLRGLKCRVSSLEGDKRSSADEKLELHDKITALEHQLQTARKHVQDLKDQRHKIPQVKKIAEDTQKTSRKGERQEGDAFDLSSSNDDLELTNPSPIQIKHVKGKKGTHGLKQSLVAKKKKLLLLDENENAEMRTSGKKRKRF</sequence>
<protein>
    <submittedName>
        <fullName evidence="3">LAFE_0A04104g1_1</fullName>
    </submittedName>
</protein>
<evidence type="ECO:0000256" key="2">
    <source>
        <dbReference type="SAM" id="MobiDB-lite"/>
    </source>
</evidence>
<organism evidence="3 4">
    <name type="scientific">Lachancea fermentati</name>
    <name type="common">Zygosaccharomyces fermentati</name>
    <dbReference type="NCBI Taxonomy" id="4955"/>
    <lineage>
        <taxon>Eukaryota</taxon>
        <taxon>Fungi</taxon>
        <taxon>Dikarya</taxon>
        <taxon>Ascomycota</taxon>
        <taxon>Saccharomycotina</taxon>
        <taxon>Saccharomycetes</taxon>
        <taxon>Saccharomycetales</taxon>
        <taxon>Saccharomycetaceae</taxon>
        <taxon>Lachancea</taxon>
    </lineage>
</organism>
<feature type="region of interest" description="Disordered" evidence="2">
    <location>
        <begin position="684"/>
        <end position="716"/>
    </location>
</feature>
<dbReference type="AlphaFoldDB" id="A0A1G4M6P3"/>
<dbReference type="OrthoDB" id="4036563at2759"/>
<feature type="coiled-coil region" evidence="1">
    <location>
        <begin position="454"/>
        <end position="488"/>
    </location>
</feature>
<proteinExistence type="predicted"/>
<evidence type="ECO:0000313" key="4">
    <source>
        <dbReference type="Proteomes" id="UP000190831"/>
    </source>
</evidence>
<dbReference type="Proteomes" id="UP000190831">
    <property type="component" value="Chromosome A"/>
</dbReference>
<gene>
    <name evidence="3" type="ORF">LAFE_0A04104G</name>
</gene>
<dbReference type="EMBL" id="LT598487">
    <property type="protein sequence ID" value="SCV99481.1"/>
    <property type="molecule type" value="Genomic_DNA"/>
</dbReference>
<feature type="coiled-coil region" evidence="1">
    <location>
        <begin position="556"/>
        <end position="597"/>
    </location>
</feature>
<feature type="compositionally biased region" description="Polar residues" evidence="2">
    <location>
        <begin position="705"/>
        <end position="716"/>
    </location>
</feature>